<dbReference type="PRINTS" id="PR01415">
    <property type="entry name" value="ANKYRIN"/>
</dbReference>
<dbReference type="Pfam" id="PF00023">
    <property type="entry name" value="Ank"/>
    <property type="match status" value="3"/>
</dbReference>
<feature type="repeat" description="ANK" evidence="3">
    <location>
        <begin position="928"/>
        <end position="960"/>
    </location>
</feature>
<proteinExistence type="predicted"/>
<dbReference type="Pfam" id="PF24883">
    <property type="entry name" value="NPHP3_N"/>
    <property type="match status" value="1"/>
</dbReference>
<evidence type="ECO:0000259" key="4">
    <source>
        <dbReference type="Pfam" id="PF24883"/>
    </source>
</evidence>
<dbReference type="GO" id="GO:0005737">
    <property type="term" value="C:cytoplasm"/>
    <property type="evidence" value="ECO:0007669"/>
    <property type="project" value="TreeGrafter"/>
</dbReference>
<gene>
    <name evidence="5" type="ORF">NEMBOFW57_005309</name>
</gene>
<feature type="repeat" description="ANK" evidence="3">
    <location>
        <begin position="1202"/>
        <end position="1234"/>
    </location>
</feature>
<dbReference type="InterPro" id="IPR002110">
    <property type="entry name" value="Ankyrin_rpt"/>
</dbReference>
<evidence type="ECO:0000256" key="3">
    <source>
        <dbReference type="PROSITE-ProRule" id="PRU00023"/>
    </source>
</evidence>
<protein>
    <recommendedName>
        <fullName evidence="4">Nephrocystin 3-like N-terminal domain-containing protein</fullName>
    </recommendedName>
</protein>
<dbReference type="PANTHER" id="PTHR23206">
    <property type="entry name" value="MASK PROTEIN"/>
    <property type="match status" value="1"/>
</dbReference>
<feature type="repeat" description="ANK" evidence="3">
    <location>
        <begin position="995"/>
        <end position="1027"/>
    </location>
</feature>
<feature type="repeat" description="ANK" evidence="3">
    <location>
        <begin position="1506"/>
        <end position="1538"/>
    </location>
</feature>
<comment type="caution">
    <text evidence="5">The sequence shown here is derived from an EMBL/GenBank/DDBJ whole genome shotgun (WGS) entry which is preliminary data.</text>
</comment>
<keyword evidence="1" id="KW-0677">Repeat</keyword>
<accession>A0AAD4HVY1</accession>
<reference evidence="5" key="1">
    <citation type="submission" date="2023-02" db="EMBL/GenBank/DDBJ databases">
        <authorList>
            <person name="Palmer J.M."/>
        </authorList>
    </citation>
    <scope>NUCLEOTIDE SEQUENCE</scope>
    <source>
        <strain evidence="5">FW57</strain>
    </source>
</reference>
<feature type="domain" description="Nephrocystin 3-like N-terminal" evidence="4">
    <location>
        <begin position="183"/>
        <end position="231"/>
    </location>
</feature>
<evidence type="ECO:0000313" key="6">
    <source>
        <dbReference type="Proteomes" id="UP001197093"/>
    </source>
</evidence>
<feature type="repeat" description="ANK" evidence="3">
    <location>
        <begin position="1096"/>
        <end position="1128"/>
    </location>
</feature>
<feature type="repeat" description="ANK" evidence="3">
    <location>
        <begin position="1406"/>
        <end position="1438"/>
    </location>
</feature>
<dbReference type="PROSITE" id="PS50088">
    <property type="entry name" value="ANK_REPEAT"/>
    <property type="match status" value="16"/>
</dbReference>
<organism evidence="5 6">
    <name type="scientific">Staphylotrichum longicolle</name>
    <dbReference type="NCBI Taxonomy" id="669026"/>
    <lineage>
        <taxon>Eukaryota</taxon>
        <taxon>Fungi</taxon>
        <taxon>Dikarya</taxon>
        <taxon>Ascomycota</taxon>
        <taxon>Pezizomycotina</taxon>
        <taxon>Sordariomycetes</taxon>
        <taxon>Sordariomycetidae</taxon>
        <taxon>Sordariales</taxon>
        <taxon>Chaetomiaceae</taxon>
        <taxon>Staphylotrichum</taxon>
    </lineage>
</organism>
<evidence type="ECO:0000313" key="5">
    <source>
        <dbReference type="EMBL" id="KAG7288949.1"/>
    </source>
</evidence>
<dbReference type="Gene3D" id="1.25.40.20">
    <property type="entry name" value="Ankyrin repeat-containing domain"/>
    <property type="match status" value="6"/>
</dbReference>
<evidence type="ECO:0000256" key="1">
    <source>
        <dbReference type="ARBA" id="ARBA00022737"/>
    </source>
</evidence>
<dbReference type="Proteomes" id="UP001197093">
    <property type="component" value="Unassembled WGS sequence"/>
</dbReference>
<dbReference type="Pfam" id="PF12796">
    <property type="entry name" value="Ank_2"/>
    <property type="match status" value="6"/>
</dbReference>
<feature type="repeat" description="ANK" evidence="3">
    <location>
        <begin position="608"/>
        <end position="640"/>
    </location>
</feature>
<keyword evidence="2 3" id="KW-0040">ANK repeat</keyword>
<sequence>MDPLSISVAVLGLLKVAGTVLNSCYRFVGKVKDAESDVDRVMRHVGSLTAILEDLGRVCEEGKCTSKGLEGLGGENGTLARIEKCLRELEVRLAGAAGPMSFRRKLQWPLDTKKVHEILDRITAEVPLVQLALDGDNHAKTEEILDAVQKTRAHEEREAILNWLRCTDPTAKHVASRKLHQPGSNTWALNAAAFTEWKTTPGQVLWLHGIPGAGKTIICSTIIDHVEEICKAQPGAASQLIRKYKQVRKVRETLKSLPPTLDATYDRILASIPEEISDIAFAALMLLTYSARPVTLQEVAEAMVVDCKRGDFDADEDRLTSCREVLEICGSLVTVAIQENSGLGERIPWLAEKNSIEQGHWPKAGRLEIVQFAHFTVKEYMVLQRCGGNASLERFSFSASQAHRFIAELSLVYLLTFSRGQRPSKIDFVAYPFLAYAARYWPEHWSRQLGDKKDQETVNSLIRRLFDTEQEPNSYLNFLNICRPDALLDSAHVFGFVFRNRQAKSLDALPQPLYYAAQLGHPELCEWLIVKKGCNVNSRRGIFGQAIQLAARFGHAKVVTLLLDHGAEVNTLAGEYGYPLQAAAFGGHVETVRILLQRGADVNSNRGKHRTALIAACSEGHVEAVRLLLDNGADVEGVSQSSGKALRAAAAAGSEAVVQLLLSRGAQVNDGSRGSGGSPLYAAAKEGNLGLVKFLVNAGADVNLWSDGEGTALMAACYDRRSEGQEDAEDDTMDTDLEVALGVARYLVQCGADVNRHDESCGDALQAAVAATSEGNVEDNNIDLVTLLLEAGADTSHTGGIYHSAMRAAVFCGNIAAAHALLDRGVVVNDEIFLLAVEGERETVIPRLLLKGVDVNAANEDGTALCFAIDNKDQTTIDALLRDPAIDINAWAGRHGHTALCLAIDSGNLALVKQLLALGADARALCGSGNTCLLHAVRSGKMSIIALLVERGLDINAAGSDGTRPLTVACGRGDEVLVRYLLDKGADINAGAPGHAPDALQEAAREGHENIVKLLLDRGADVKAPEGRHAAKSPALARLLLDAGANINFSRPRKDFDDGNLGFGGALSAAISNPQEGLLTELIKRRADVNFGGGSYYGTPLAQAVEQGRVDAVEVLLANGARVNQIGGHHGCRVSALIAAILKSSNDPDHKLVRLLLDKGADVNLQCGDYGCPVAAAVGESNLRLVERLLDLGADVNAPAAEHGSPLVIAIREGDIDVFRLLLARGADVNALYEGQRRSALEVAGWRRSDTMFNELLAHGADVTLNGSAAVVACAEVGYTSGLIALLDRGANMHTQQGVPGNALHEAAWGGHLSTVRLLLECGVNVNSFGGEHGNALIAILSNFSTRRENYAAPMLELLLDAGASVNSPPSEKYTSPLHAAIHNRHYAFAMRLLDNGAEVNAHDPRLGTPLTAASFRGEVELMKKLVEMGADPSLAGQQYGSALQAAARGGHLPAVTYLLTLGTLDVKQCSGKRGFALHAACCFEGEDMVRLLLDHGADVNARGGKYETALQAAAAHGRLEVVKLLIRHGADPTVEGGKFGSPLKAALGGKRRHYHVANYLRRHLARMQVQELTGEATA</sequence>
<feature type="repeat" description="ANK" evidence="3">
    <location>
        <begin position="575"/>
        <end position="607"/>
    </location>
</feature>
<feature type="repeat" description="ANK" evidence="3">
    <location>
        <begin position="1302"/>
        <end position="1331"/>
    </location>
</feature>
<name>A0AAD4HVY1_9PEZI</name>
<dbReference type="InterPro" id="IPR056884">
    <property type="entry name" value="NPHP3-like_N"/>
</dbReference>
<feature type="repeat" description="ANK" evidence="3">
    <location>
        <begin position="641"/>
        <end position="673"/>
    </location>
</feature>
<dbReference type="SMART" id="SM00248">
    <property type="entry name" value="ANK"/>
    <property type="match status" value="27"/>
</dbReference>
<feature type="repeat" description="ANK" evidence="3">
    <location>
        <begin position="961"/>
        <end position="993"/>
    </location>
</feature>
<feature type="repeat" description="ANK" evidence="3">
    <location>
        <begin position="546"/>
        <end position="574"/>
    </location>
</feature>
<dbReference type="EMBL" id="JAHCVI010000002">
    <property type="protein sequence ID" value="KAG7288949.1"/>
    <property type="molecule type" value="Genomic_DNA"/>
</dbReference>
<keyword evidence="6" id="KW-1185">Reference proteome</keyword>
<dbReference type="PROSITE" id="PS50297">
    <property type="entry name" value="ANK_REP_REGION"/>
    <property type="match status" value="14"/>
</dbReference>
<feature type="repeat" description="ANK" evidence="3">
    <location>
        <begin position="675"/>
        <end position="707"/>
    </location>
</feature>
<dbReference type="SUPFAM" id="SSF48403">
    <property type="entry name" value="Ankyrin repeat"/>
    <property type="match status" value="4"/>
</dbReference>
<dbReference type="InterPro" id="IPR036770">
    <property type="entry name" value="Ankyrin_rpt-contain_sf"/>
</dbReference>
<feature type="repeat" description="ANK" evidence="3">
    <location>
        <begin position="1473"/>
        <end position="1505"/>
    </location>
</feature>
<evidence type="ECO:0000256" key="2">
    <source>
        <dbReference type="ARBA" id="ARBA00023043"/>
    </source>
</evidence>
<dbReference type="PANTHER" id="PTHR23206:SF7">
    <property type="entry name" value="PROTEIN KINASE DOMAIN-CONTAINING PROTEIN"/>
    <property type="match status" value="1"/>
</dbReference>
<dbReference type="InterPro" id="IPR051631">
    <property type="entry name" value="Ankyrin-KH/SAM_domain"/>
</dbReference>
<feature type="repeat" description="ANK" evidence="3">
    <location>
        <begin position="1373"/>
        <end position="1405"/>
    </location>
</feature>
<feature type="repeat" description="ANK" evidence="3">
    <location>
        <begin position="895"/>
        <end position="927"/>
    </location>
</feature>